<protein>
    <submittedName>
        <fullName evidence="1">Uncharacterized protein</fullName>
    </submittedName>
</protein>
<comment type="caution">
    <text evidence="1">The sequence shown here is derived from an EMBL/GenBank/DDBJ whole genome shotgun (WGS) entry which is preliminary data.</text>
</comment>
<keyword evidence="2" id="KW-1185">Reference proteome</keyword>
<evidence type="ECO:0000313" key="2">
    <source>
        <dbReference type="Proteomes" id="UP000827092"/>
    </source>
</evidence>
<gene>
    <name evidence="1" type="ORF">JTE90_022589</name>
</gene>
<reference evidence="1 2" key="1">
    <citation type="journal article" date="2022" name="Nat. Ecol. Evol.">
        <title>A masculinizing supergene underlies an exaggerated male reproductive morph in a spider.</title>
        <authorList>
            <person name="Hendrickx F."/>
            <person name="De Corte Z."/>
            <person name="Sonet G."/>
            <person name="Van Belleghem S.M."/>
            <person name="Kostlbacher S."/>
            <person name="Vangestel C."/>
        </authorList>
    </citation>
    <scope>NUCLEOTIDE SEQUENCE [LARGE SCALE GENOMIC DNA]</scope>
    <source>
        <strain evidence="1">W744_W776</strain>
    </source>
</reference>
<organism evidence="1 2">
    <name type="scientific">Oedothorax gibbosus</name>
    <dbReference type="NCBI Taxonomy" id="931172"/>
    <lineage>
        <taxon>Eukaryota</taxon>
        <taxon>Metazoa</taxon>
        <taxon>Ecdysozoa</taxon>
        <taxon>Arthropoda</taxon>
        <taxon>Chelicerata</taxon>
        <taxon>Arachnida</taxon>
        <taxon>Araneae</taxon>
        <taxon>Araneomorphae</taxon>
        <taxon>Entelegynae</taxon>
        <taxon>Araneoidea</taxon>
        <taxon>Linyphiidae</taxon>
        <taxon>Erigoninae</taxon>
        <taxon>Oedothorax</taxon>
    </lineage>
</organism>
<dbReference type="Proteomes" id="UP000827092">
    <property type="component" value="Unassembled WGS sequence"/>
</dbReference>
<dbReference type="EMBL" id="JAFNEN010004820">
    <property type="protein sequence ID" value="KAG8170827.1"/>
    <property type="molecule type" value="Genomic_DNA"/>
</dbReference>
<sequence>MNASDLLNVLREEAPKIQKCSIRVLLDLKTRQHPYWKREFRTYQQFWPLLKHSLNAMLLKLGADCIEDDDYNLISQQPCNFAEEKRILKSSLDRIWKTIDSLPRQDSHYHCIVNRESNVFMHNWSVLDSSLDRLINPVIPKKM</sequence>
<proteinExistence type="predicted"/>
<dbReference type="AlphaFoldDB" id="A0AAV6TGM8"/>
<feature type="non-terminal residue" evidence="1">
    <location>
        <position position="143"/>
    </location>
</feature>
<name>A0AAV6TGM8_9ARAC</name>
<accession>A0AAV6TGM8</accession>
<evidence type="ECO:0000313" key="1">
    <source>
        <dbReference type="EMBL" id="KAG8170827.1"/>
    </source>
</evidence>